<proteinExistence type="predicted"/>
<dbReference type="AlphaFoldDB" id="A0AAD5V278"/>
<dbReference type="Proteomes" id="UP001212997">
    <property type="component" value="Unassembled WGS sequence"/>
</dbReference>
<reference evidence="1" key="1">
    <citation type="submission" date="2022-07" db="EMBL/GenBank/DDBJ databases">
        <title>Genome Sequence of Physisporinus lineatus.</title>
        <authorList>
            <person name="Buettner E."/>
        </authorList>
    </citation>
    <scope>NUCLEOTIDE SEQUENCE</scope>
    <source>
        <strain evidence="1">VT162</strain>
    </source>
</reference>
<keyword evidence="2" id="KW-1185">Reference proteome</keyword>
<evidence type="ECO:0000313" key="2">
    <source>
        <dbReference type="Proteomes" id="UP001212997"/>
    </source>
</evidence>
<sequence length="94" mass="10339">MTRDFVQYYQDDPNALGPILPFPQAKVATLNATSYQTYRILLLSRALTPNNNLVNYILHSAPLGPNHIGPDFIGTIVRLLSSSFKAVTVVPVTP</sequence>
<accession>A0AAD5V278</accession>
<dbReference type="EMBL" id="JANAWD010000253">
    <property type="protein sequence ID" value="KAJ3482851.1"/>
    <property type="molecule type" value="Genomic_DNA"/>
</dbReference>
<protein>
    <submittedName>
        <fullName evidence="1">Uncharacterized protein</fullName>
    </submittedName>
</protein>
<comment type="caution">
    <text evidence="1">The sequence shown here is derived from an EMBL/GenBank/DDBJ whole genome shotgun (WGS) entry which is preliminary data.</text>
</comment>
<evidence type="ECO:0000313" key="1">
    <source>
        <dbReference type="EMBL" id="KAJ3482851.1"/>
    </source>
</evidence>
<name>A0AAD5V278_9APHY</name>
<organism evidence="1 2">
    <name type="scientific">Meripilus lineatus</name>
    <dbReference type="NCBI Taxonomy" id="2056292"/>
    <lineage>
        <taxon>Eukaryota</taxon>
        <taxon>Fungi</taxon>
        <taxon>Dikarya</taxon>
        <taxon>Basidiomycota</taxon>
        <taxon>Agaricomycotina</taxon>
        <taxon>Agaricomycetes</taxon>
        <taxon>Polyporales</taxon>
        <taxon>Meripilaceae</taxon>
        <taxon>Meripilus</taxon>
    </lineage>
</organism>
<gene>
    <name evidence="1" type="ORF">NLI96_g6696</name>
</gene>